<dbReference type="AlphaFoldDB" id="A0A8E2JAV5"/>
<reference evidence="2 3" key="1">
    <citation type="journal article" date="2016" name="Nat. Commun.">
        <title>Ectomycorrhizal ecology is imprinted in the genome of the dominant symbiotic fungus Cenococcum geophilum.</title>
        <authorList>
            <consortium name="DOE Joint Genome Institute"/>
            <person name="Peter M."/>
            <person name="Kohler A."/>
            <person name="Ohm R.A."/>
            <person name="Kuo A."/>
            <person name="Krutzmann J."/>
            <person name="Morin E."/>
            <person name="Arend M."/>
            <person name="Barry K.W."/>
            <person name="Binder M."/>
            <person name="Choi C."/>
            <person name="Clum A."/>
            <person name="Copeland A."/>
            <person name="Grisel N."/>
            <person name="Haridas S."/>
            <person name="Kipfer T."/>
            <person name="LaButti K."/>
            <person name="Lindquist E."/>
            <person name="Lipzen A."/>
            <person name="Maire R."/>
            <person name="Meier B."/>
            <person name="Mihaltcheva S."/>
            <person name="Molinier V."/>
            <person name="Murat C."/>
            <person name="Poggeler S."/>
            <person name="Quandt C.A."/>
            <person name="Sperisen C."/>
            <person name="Tritt A."/>
            <person name="Tisserant E."/>
            <person name="Crous P.W."/>
            <person name="Henrissat B."/>
            <person name="Nehls U."/>
            <person name="Egli S."/>
            <person name="Spatafora J.W."/>
            <person name="Grigoriev I.V."/>
            <person name="Martin F.M."/>
        </authorList>
    </citation>
    <scope>NUCLEOTIDE SEQUENCE [LARGE SCALE GENOMIC DNA]</scope>
    <source>
        <strain evidence="2 3">CBS 459.81</strain>
    </source>
</reference>
<dbReference type="PANTHER" id="PTHR31534">
    <property type="entry name" value="ATAXIN 7, ISOFORM A"/>
    <property type="match status" value="1"/>
</dbReference>
<proteinExistence type="predicted"/>
<dbReference type="EMBL" id="KV745272">
    <property type="protein sequence ID" value="OCK75815.1"/>
    <property type="molecule type" value="Genomic_DNA"/>
</dbReference>
<feature type="compositionally biased region" description="Basic and acidic residues" evidence="1">
    <location>
        <begin position="167"/>
        <end position="298"/>
    </location>
</feature>
<feature type="region of interest" description="Disordered" evidence="1">
    <location>
        <begin position="152"/>
        <end position="298"/>
    </location>
</feature>
<gene>
    <name evidence="2" type="ORF">K432DRAFT_385925</name>
</gene>
<organism evidence="2 3">
    <name type="scientific">Lepidopterella palustris CBS 459.81</name>
    <dbReference type="NCBI Taxonomy" id="1314670"/>
    <lineage>
        <taxon>Eukaryota</taxon>
        <taxon>Fungi</taxon>
        <taxon>Dikarya</taxon>
        <taxon>Ascomycota</taxon>
        <taxon>Pezizomycotina</taxon>
        <taxon>Dothideomycetes</taxon>
        <taxon>Pleosporomycetidae</taxon>
        <taxon>Mytilinidiales</taxon>
        <taxon>Argynnaceae</taxon>
        <taxon>Lepidopterella</taxon>
    </lineage>
</organism>
<dbReference type="OrthoDB" id="8062037at2759"/>
<feature type="compositionally biased region" description="Polar residues" evidence="1">
    <location>
        <begin position="152"/>
        <end position="163"/>
    </location>
</feature>
<sequence length="421" mass="50802">MGIHAVPFAAYSNTHGSTKIWDPIETLKIINPDRNTLTCVGYAPTCGRRCRNFINQANKATAYQILEELEGLDPSEDDVEAKLRELARYTLCLRYHQNQVDGVVRKWMNGIQETMKTDKFGRKFSVDRQGHLSRSDMEEMHEILTRLLGKTTASAGQSQTMPNYQRRAQEQQQREDENRKAREREQFNDRLRRAKEQLEMERQEREERAEKERQEREQKRREEQKKKQKEREEEERRQKTREEEERRQKRREKEERERKEEERQKKEREAREREERNERVRQRAQRVREERERKEKEQAENEQKEWDQIWLQYSMRWDGLKKSGLRGNSENLRQTIPWPVKSGSWKDVTQQNVQYFFQKALATSDPSKTFKFMQMECLKWHTDRIPKMFGSIEDETISELFNTVAQIAITLRADAASRKGR</sequence>
<name>A0A8E2JAV5_9PEZI</name>
<evidence type="ECO:0000256" key="1">
    <source>
        <dbReference type="SAM" id="MobiDB-lite"/>
    </source>
</evidence>
<evidence type="ECO:0000313" key="2">
    <source>
        <dbReference type="EMBL" id="OCK75815.1"/>
    </source>
</evidence>
<protein>
    <submittedName>
        <fullName evidence="2">Uncharacterized protein</fullName>
    </submittedName>
</protein>
<dbReference type="PANTHER" id="PTHR31534:SF3">
    <property type="entry name" value="HPC2-RELATED DOMAIN-CONTAINING PROTEIN"/>
    <property type="match status" value="1"/>
</dbReference>
<dbReference type="Proteomes" id="UP000250266">
    <property type="component" value="Unassembled WGS sequence"/>
</dbReference>
<keyword evidence="3" id="KW-1185">Reference proteome</keyword>
<evidence type="ECO:0000313" key="3">
    <source>
        <dbReference type="Proteomes" id="UP000250266"/>
    </source>
</evidence>
<accession>A0A8E2JAV5</accession>
<dbReference type="InterPro" id="IPR053109">
    <property type="entry name" value="Ser/Thr-Kinase-Related"/>
</dbReference>